<evidence type="ECO:0000256" key="1">
    <source>
        <dbReference type="SAM" id="MobiDB-lite"/>
    </source>
</evidence>
<evidence type="ECO:0000313" key="4">
    <source>
        <dbReference type="Proteomes" id="UP000471753"/>
    </source>
</evidence>
<organism evidence="3 4">
    <name type="scientific">Rhizobium phaseoli</name>
    <dbReference type="NCBI Taxonomy" id="396"/>
    <lineage>
        <taxon>Bacteria</taxon>
        <taxon>Pseudomonadati</taxon>
        <taxon>Pseudomonadota</taxon>
        <taxon>Alphaproteobacteria</taxon>
        <taxon>Hyphomicrobiales</taxon>
        <taxon>Rhizobiaceae</taxon>
        <taxon>Rhizobium/Agrobacterium group</taxon>
        <taxon>Rhizobium</taxon>
    </lineage>
</organism>
<dbReference type="RefSeq" id="WP_164013731.1">
    <property type="nucleotide sequence ID" value="NZ_WUFT01000016.1"/>
</dbReference>
<keyword evidence="2" id="KW-0812">Transmembrane</keyword>
<keyword evidence="2" id="KW-0472">Membrane</keyword>
<protein>
    <submittedName>
        <fullName evidence="3">Uncharacterized protein</fullName>
    </submittedName>
</protein>
<reference evidence="3 4" key="1">
    <citation type="submission" date="2019-12" db="EMBL/GenBank/DDBJ databases">
        <title>Rhizobium genotypes associated with high levels of biological nitrogen fixation by grain legumes in a temperate-maritime cropping system.</title>
        <authorList>
            <person name="Maluk M."/>
            <person name="Francesc Ferrando Molina F."/>
            <person name="Lopez Del Egido L."/>
            <person name="Lafos M."/>
            <person name="Langarica-Fuentes A."/>
            <person name="Gebre Yohannes G."/>
            <person name="Young M.W."/>
            <person name="Martin P."/>
            <person name="Gantlett R."/>
            <person name="Kenicer G."/>
            <person name="Hawes C."/>
            <person name="Begg G.S."/>
            <person name="Quilliam R.S."/>
            <person name="Squire G.R."/>
            <person name="Poole P.S."/>
            <person name="Young P.W."/>
            <person name="Iannetta P.M."/>
            <person name="James E.K."/>
        </authorList>
    </citation>
    <scope>NUCLEOTIDE SEQUENCE [LARGE SCALE GENOMIC DNA]</scope>
    <source>
        <strain evidence="3 4">JHI366</strain>
    </source>
</reference>
<evidence type="ECO:0000313" key="3">
    <source>
        <dbReference type="EMBL" id="NEJ73362.1"/>
    </source>
</evidence>
<comment type="caution">
    <text evidence="3">The sequence shown here is derived from an EMBL/GenBank/DDBJ whole genome shotgun (WGS) entry which is preliminary data.</text>
</comment>
<dbReference type="AlphaFoldDB" id="A0A7K3UI32"/>
<dbReference type="Proteomes" id="UP000471753">
    <property type="component" value="Unassembled WGS sequence"/>
</dbReference>
<accession>A0A7K3UI32</accession>
<feature type="transmembrane region" description="Helical" evidence="2">
    <location>
        <begin position="6"/>
        <end position="25"/>
    </location>
</feature>
<keyword evidence="2" id="KW-1133">Transmembrane helix</keyword>
<feature type="transmembrane region" description="Helical" evidence="2">
    <location>
        <begin position="32"/>
        <end position="53"/>
    </location>
</feature>
<dbReference type="EMBL" id="WUFT01000016">
    <property type="protein sequence ID" value="NEJ73362.1"/>
    <property type="molecule type" value="Genomic_DNA"/>
</dbReference>
<evidence type="ECO:0000256" key="2">
    <source>
        <dbReference type="SAM" id="Phobius"/>
    </source>
</evidence>
<name>A0A7K3UI32_9HYPH</name>
<feature type="region of interest" description="Disordered" evidence="1">
    <location>
        <begin position="61"/>
        <end position="82"/>
    </location>
</feature>
<proteinExistence type="predicted"/>
<gene>
    <name evidence="3" type="ORF">GR197_22935</name>
</gene>
<sequence>MNYIWLFAVAGGAALLGIALAFGMIKQDGRRSVFAIAGAFVVAVGALGLGLYVSSAPTAPVRASDREGSQNRLPAAATSEKDLPGKYTNSRCLSVLAD</sequence>